<comment type="caution">
    <text evidence="2">The sequence shown here is derived from an EMBL/GenBank/DDBJ whole genome shotgun (WGS) entry which is preliminary data.</text>
</comment>
<feature type="transmembrane region" description="Helical" evidence="1">
    <location>
        <begin position="403"/>
        <end position="422"/>
    </location>
</feature>
<evidence type="ECO:0000256" key="1">
    <source>
        <dbReference type="SAM" id="Phobius"/>
    </source>
</evidence>
<feature type="transmembrane region" description="Helical" evidence="1">
    <location>
        <begin position="155"/>
        <end position="175"/>
    </location>
</feature>
<dbReference type="EMBL" id="JARYMX010000005">
    <property type="protein sequence ID" value="KAJ9550029.1"/>
    <property type="molecule type" value="Genomic_DNA"/>
</dbReference>
<feature type="transmembrane region" description="Helical" evidence="1">
    <location>
        <begin position="89"/>
        <end position="110"/>
    </location>
</feature>
<dbReference type="PANTHER" id="PTHR35307">
    <property type="entry name" value="PROTEIN, PUTATIVE-RELATED"/>
    <property type="match status" value="1"/>
</dbReference>
<organism evidence="2 3">
    <name type="scientific">Centaurea solstitialis</name>
    <name type="common">yellow star-thistle</name>
    <dbReference type="NCBI Taxonomy" id="347529"/>
    <lineage>
        <taxon>Eukaryota</taxon>
        <taxon>Viridiplantae</taxon>
        <taxon>Streptophyta</taxon>
        <taxon>Embryophyta</taxon>
        <taxon>Tracheophyta</taxon>
        <taxon>Spermatophyta</taxon>
        <taxon>Magnoliopsida</taxon>
        <taxon>eudicotyledons</taxon>
        <taxon>Gunneridae</taxon>
        <taxon>Pentapetalae</taxon>
        <taxon>asterids</taxon>
        <taxon>campanulids</taxon>
        <taxon>Asterales</taxon>
        <taxon>Asteraceae</taxon>
        <taxon>Carduoideae</taxon>
        <taxon>Cardueae</taxon>
        <taxon>Centaureinae</taxon>
        <taxon>Centaurea</taxon>
    </lineage>
</organism>
<keyword evidence="1" id="KW-1133">Transmembrane helix</keyword>
<dbReference type="PANTHER" id="PTHR35307:SF8">
    <property type="entry name" value="GUSTATORY RECEPTOR"/>
    <property type="match status" value="1"/>
</dbReference>
<keyword evidence="1" id="KW-0812">Transmembrane</keyword>
<proteinExistence type="predicted"/>
<feature type="transmembrane region" description="Helical" evidence="1">
    <location>
        <begin position="58"/>
        <end position="77"/>
    </location>
</feature>
<keyword evidence="3" id="KW-1185">Reference proteome</keyword>
<feature type="transmembrane region" description="Helical" evidence="1">
    <location>
        <begin position="308"/>
        <end position="334"/>
    </location>
</feature>
<evidence type="ECO:0000313" key="3">
    <source>
        <dbReference type="Proteomes" id="UP001172457"/>
    </source>
</evidence>
<name>A0AA38SY12_9ASTR</name>
<reference evidence="2" key="1">
    <citation type="submission" date="2023-03" db="EMBL/GenBank/DDBJ databases">
        <title>Chromosome-scale reference genome and RAD-based genetic map of yellow starthistle (Centaurea solstitialis) reveal putative structural variation and QTLs associated with invader traits.</title>
        <authorList>
            <person name="Reatini B."/>
            <person name="Cang F.A."/>
            <person name="Jiang Q."/>
            <person name="Mckibben M.T.W."/>
            <person name="Barker M.S."/>
            <person name="Rieseberg L.H."/>
            <person name="Dlugosch K.M."/>
        </authorList>
    </citation>
    <scope>NUCLEOTIDE SEQUENCE</scope>
    <source>
        <strain evidence="2">CAN-66</strain>
        <tissue evidence="2">Leaf</tissue>
    </source>
</reference>
<sequence length="756" mass="85872">MAPTSDDDAARNCFILLEQLYDNNTLVGDAYLSVLSFCRKLRDFEKVEVEGKSYGKPMLWIGIYIAVASFFCILPMAADLFHGFRNRKLWFPSKYFTLNTASITVITIAMKLPVDLNSRMPGYVDEFAKMGSMAFMCTMMANLMPSLASMDNRELFANVAGMVILVITIVVNVLIQMETGLLDKYFIGYVYISAMLSLLVLLVSSALTIPPSKRILELKYQVVHKKTSNTRMPTVEELTQYVRKYWVMAGTCSPQFVMITTPLCSAVGVICIGTTILHYFIFLVVFIIDHEDRNYLDYHSDYKWSMLVIYIIQTIGIGLGTIAPVFRCFSALSFKLSIKWIKKHIKVYEVEKYWTQKLLEWKEISLAFPLGGHLSKVIIYNLYNLILNLCIICQKVIVVSCKIIGLVPLGTVIIGVFCVYCGKSLKAKLFSRPISSNRETIPVEQNDSNQDIGNYVLQLQDEMELGTRTVKSISNSANRSIQKAEKEVPNDLLKLILKNTGFEGVVNFDSDNIQPLICDKFPNSWSLPIVTLTCIAISLPNVSQESVDSLFNSVCEGLSYTLLVEESLNSVGEYVNIHRATKALWREVEVSYRWLGNTLQRNAFRDRNLKETLKWFSDKAEEIVVEMNKRGNEELFDNSHDKMIVVDSMYRVTQTIMVNYPNHIQHNREEQLFGVLSGMIVDIALACFTNLPRVIAMKCHDDAIEKREASVRAAAKLLGSTKKILEKLHACEVPRLDPEQMAFIDAWRVHFKQSIP</sequence>
<keyword evidence="1" id="KW-0472">Membrane</keyword>
<accession>A0AA38SY12</accession>
<feature type="transmembrane region" description="Helical" evidence="1">
    <location>
        <begin position="130"/>
        <end position="148"/>
    </location>
</feature>
<dbReference type="AlphaFoldDB" id="A0AA38SY12"/>
<dbReference type="Proteomes" id="UP001172457">
    <property type="component" value="Chromosome 5"/>
</dbReference>
<feature type="transmembrane region" description="Helical" evidence="1">
    <location>
        <begin position="187"/>
        <end position="209"/>
    </location>
</feature>
<gene>
    <name evidence="2" type="ORF">OSB04_022572</name>
</gene>
<evidence type="ECO:0000313" key="2">
    <source>
        <dbReference type="EMBL" id="KAJ9550029.1"/>
    </source>
</evidence>
<feature type="transmembrane region" description="Helical" evidence="1">
    <location>
        <begin position="263"/>
        <end position="288"/>
    </location>
</feature>
<protein>
    <submittedName>
        <fullName evidence="2">Uncharacterized protein</fullName>
    </submittedName>
</protein>